<evidence type="ECO:0000313" key="1">
    <source>
        <dbReference type="EMBL" id="PIY95906.1"/>
    </source>
</evidence>
<comment type="caution">
    <text evidence="1">The sequence shown here is derived from an EMBL/GenBank/DDBJ whole genome shotgun (WGS) entry which is preliminary data.</text>
</comment>
<dbReference type="InterPro" id="IPR012340">
    <property type="entry name" value="NA-bd_OB-fold"/>
</dbReference>
<dbReference type="PANTHER" id="PTHR34075:SF5">
    <property type="entry name" value="BLR3430 PROTEIN"/>
    <property type="match status" value="1"/>
</dbReference>
<dbReference type="Gene3D" id="6.10.30.10">
    <property type="match status" value="1"/>
</dbReference>
<evidence type="ECO:0000313" key="2">
    <source>
        <dbReference type="Proteomes" id="UP000230779"/>
    </source>
</evidence>
<dbReference type="EMBL" id="PFMD01000064">
    <property type="protein sequence ID" value="PIY95906.1"/>
    <property type="molecule type" value="Genomic_DNA"/>
</dbReference>
<sequence length="333" mass="36508">MSQNQTVIPQEFNLPAGVRPVTGLDGIPCLELATQMTTLYWQTYGEQSRFFQALIEGRLIGAKCPQCQMVLVPPMTWNCPDCGFTDMEEVVLPHHGLLAATAPITIFPPAGQHGNAPYARGYVDVAVDVAKASFLPARLITTTGLPRPGIFVKGVKLKLVFKDEREGRITDIFWVPWDEIPEGLRDIEPLLASQLQFEDPKPPVIKRPFEEVFTAVRDLAVKAVRSPRAVENLKAVGTRRIGVWVGGGEFTLSIQNGCLEVKRVSDPGVDFVIQADDPNVFLKWANGGSLSDPAAEGSLWLPNTEAFGILPALDRVPRSVRRDEGEGKLSPES</sequence>
<organism evidence="1 2">
    <name type="scientific">Candidatus Kerfeldbacteria bacterium CG_4_10_14_0_8_um_filter_42_10</name>
    <dbReference type="NCBI Taxonomy" id="2014248"/>
    <lineage>
        <taxon>Bacteria</taxon>
        <taxon>Candidatus Kerfeldiibacteriota</taxon>
    </lineage>
</organism>
<dbReference type="Proteomes" id="UP000230779">
    <property type="component" value="Unassembled WGS sequence"/>
</dbReference>
<dbReference type="AlphaFoldDB" id="A0A2M7RHQ1"/>
<dbReference type="SUPFAM" id="SSF50249">
    <property type="entry name" value="Nucleic acid-binding proteins"/>
    <property type="match status" value="1"/>
</dbReference>
<accession>A0A2M7RHQ1</accession>
<protein>
    <submittedName>
        <fullName evidence="1">Uncharacterized protein</fullName>
    </submittedName>
</protein>
<dbReference type="PANTHER" id="PTHR34075">
    <property type="entry name" value="BLR3430 PROTEIN"/>
    <property type="match status" value="1"/>
</dbReference>
<reference evidence="1 2" key="1">
    <citation type="submission" date="2017-09" db="EMBL/GenBank/DDBJ databases">
        <title>Depth-based differentiation of microbial function through sediment-hosted aquifers and enrichment of novel symbionts in the deep terrestrial subsurface.</title>
        <authorList>
            <person name="Probst A.J."/>
            <person name="Ladd B."/>
            <person name="Jarett J.K."/>
            <person name="Geller-Mcgrath D.E."/>
            <person name="Sieber C.M."/>
            <person name="Emerson J.B."/>
            <person name="Anantharaman K."/>
            <person name="Thomas B.C."/>
            <person name="Malmstrom R."/>
            <person name="Stieglmeier M."/>
            <person name="Klingl A."/>
            <person name="Woyke T."/>
            <person name="Ryan C.M."/>
            <person name="Banfield J.F."/>
        </authorList>
    </citation>
    <scope>NUCLEOTIDE SEQUENCE [LARGE SCALE GENOMIC DNA]</scope>
    <source>
        <strain evidence="1">CG_4_10_14_0_8_um_filter_42_10</strain>
    </source>
</reference>
<gene>
    <name evidence="1" type="ORF">COY66_05615</name>
</gene>
<dbReference type="InterPro" id="IPR052513">
    <property type="entry name" value="Thioester_dehydratase-like"/>
</dbReference>
<name>A0A2M7RHQ1_9BACT</name>
<proteinExistence type="predicted"/>